<evidence type="ECO:0000256" key="1">
    <source>
        <dbReference type="SAM" id="Phobius"/>
    </source>
</evidence>
<organism evidence="2">
    <name type="scientific">marine sediment metagenome</name>
    <dbReference type="NCBI Taxonomy" id="412755"/>
    <lineage>
        <taxon>unclassified sequences</taxon>
        <taxon>metagenomes</taxon>
        <taxon>ecological metagenomes</taxon>
    </lineage>
</organism>
<name>X1SAE5_9ZZZZ</name>
<comment type="caution">
    <text evidence="2">The sequence shown here is derived from an EMBL/GenBank/DDBJ whole genome shotgun (WGS) entry which is preliminary data.</text>
</comment>
<keyword evidence="1" id="KW-0812">Transmembrane</keyword>
<dbReference type="AlphaFoldDB" id="X1SAE5"/>
<keyword evidence="1" id="KW-1133">Transmembrane helix</keyword>
<reference evidence="2" key="1">
    <citation type="journal article" date="2014" name="Front. Microbiol.">
        <title>High frequency of phylogenetically diverse reductive dehalogenase-homologous genes in deep subseafloor sedimentary metagenomes.</title>
        <authorList>
            <person name="Kawai M."/>
            <person name="Futagami T."/>
            <person name="Toyoda A."/>
            <person name="Takaki Y."/>
            <person name="Nishi S."/>
            <person name="Hori S."/>
            <person name="Arai W."/>
            <person name="Tsubouchi T."/>
            <person name="Morono Y."/>
            <person name="Uchiyama I."/>
            <person name="Ito T."/>
            <person name="Fujiyama A."/>
            <person name="Inagaki F."/>
            <person name="Takami H."/>
        </authorList>
    </citation>
    <scope>NUCLEOTIDE SEQUENCE</scope>
    <source>
        <strain evidence="2">Expedition CK06-06</strain>
    </source>
</reference>
<protein>
    <submittedName>
        <fullName evidence="2">Uncharacterized protein</fullName>
    </submittedName>
</protein>
<proteinExistence type="predicted"/>
<dbReference type="EMBL" id="BARW01006454">
    <property type="protein sequence ID" value="GAI76081.1"/>
    <property type="molecule type" value="Genomic_DNA"/>
</dbReference>
<accession>X1SAE5</accession>
<sequence length="96" mass="10540">MSFRFYTKAVSQASRNVAAGIFIAGLLLIGFGFLIYALKEIFAILAAIVFSIAGAGCLIIAVKIFLAQRKLDKLTSDDSEAYRKNVQIRTEEDFDA</sequence>
<feature type="transmembrane region" description="Helical" evidence="1">
    <location>
        <begin position="42"/>
        <end position="66"/>
    </location>
</feature>
<feature type="transmembrane region" description="Helical" evidence="1">
    <location>
        <begin position="16"/>
        <end position="36"/>
    </location>
</feature>
<keyword evidence="1" id="KW-0472">Membrane</keyword>
<gene>
    <name evidence="2" type="ORF">S12H4_13553</name>
</gene>
<evidence type="ECO:0000313" key="2">
    <source>
        <dbReference type="EMBL" id="GAI76081.1"/>
    </source>
</evidence>